<keyword evidence="1" id="KW-0472">Membrane</keyword>
<reference evidence="2 3" key="1">
    <citation type="submission" date="2021-12" db="EMBL/GenBank/DDBJ databases">
        <title>Genome sequencing of bacteria with rrn-lacking chromosome and rrn-plasmid.</title>
        <authorList>
            <person name="Anda M."/>
            <person name="Iwasaki W."/>
        </authorList>
    </citation>
    <scope>NUCLEOTIDE SEQUENCE [LARGE SCALE GENOMIC DNA]</scope>
    <source>
        <strain evidence="2 3">NBRC 15940</strain>
    </source>
</reference>
<keyword evidence="3" id="KW-1185">Reference proteome</keyword>
<sequence>MKTSDKLGYLLVIVGFIVYCSTHMVLSLYETDYLVFGEKGTVIIKNIEYNNGDFVYWCKEKEGNNILYTSLPTDKSYSIGQEINVLIVPHFKKVILGRFILPLYIFSWVVFFFLLSVSVISLLKIKGLESVQFFGKNIDLTKFGQGL</sequence>
<comment type="caution">
    <text evidence="2">The sequence shown here is derived from an EMBL/GenBank/DDBJ whole genome shotgun (WGS) entry which is preliminary data.</text>
</comment>
<evidence type="ECO:0000313" key="2">
    <source>
        <dbReference type="EMBL" id="GJM65026.1"/>
    </source>
</evidence>
<evidence type="ECO:0008006" key="4">
    <source>
        <dbReference type="Google" id="ProtNLM"/>
    </source>
</evidence>
<accession>A0AAN4W5G8</accession>
<evidence type="ECO:0000313" key="3">
    <source>
        <dbReference type="Proteomes" id="UP001310022"/>
    </source>
</evidence>
<keyword evidence="1" id="KW-1133">Transmembrane helix</keyword>
<keyword evidence="1" id="KW-0812">Transmembrane</keyword>
<protein>
    <recommendedName>
        <fullName evidence="4">DUF3592 domain-containing protein</fullName>
    </recommendedName>
</protein>
<feature type="transmembrane region" description="Helical" evidence="1">
    <location>
        <begin position="99"/>
        <end position="123"/>
    </location>
</feature>
<name>A0AAN4W5G8_9BACT</name>
<organism evidence="2 3">
    <name type="scientific">Persicobacter diffluens</name>
    <dbReference type="NCBI Taxonomy" id="981"/>
    <lineage>
        <taxon>Bacteria</taxon>
        <taxon>Pseudomonadati</taxon>
        <taxon>Bacteroidota</taxon>
        <taxon>Cytophagia</taxon>
        <taxon>Cytophagales</taxon>
        <taxon>Persicobacteraceae</taxon>
        <taxon>Persicobacter</taxon>
    </lineage>
</organism>
<proteinExistence type="predicted"/>
<gene>
    <name evidence="2" type="ORF">PEDI_55780</name>
</gene>
<dbReference type="Proteomes" id="UP001310022">
    <property type="component" value="Unassembled WGS sequence"/>
</dbReference>
<evidence type="ECO:0000256" key="1">
    <source>
        <dbReference type="SAM" id="Phobius"/>
    </source>
</evidence>
<dbReference type="EMBL" id="BQKE01000010">
    <property type="protein sequence ID" value="GJM65026.1"/>
    <property type="molecule type" value="Genomic_DNA"/>
</dbReference>
<dbReference type="RefSeq" id="WP_338240091.1">
    <property type="nucleotide sequence ID" value="NZ_BQKE01000010.1"/>
</dbReference>
<dbReference type="AlphaFoldDB" id="A0AAN4W5G8"/>
<feature type="transmembrane region" description="Helical" evidence="1">
    <location>
        <begin position="7"/>
        <end position="29"/>
    </location>
</feature>